<dbReference type="PRINTS" id="PR00081">
    <property type="entry name" value="GDHRDH"/>
</dbReference>
<comment type="similarity">
    <text evidence="1 3">Belongs to the short-chain dehydrogenases/reductases (SDR) family.</text>
</comment>
<dbReference type="InterPro" id="IPR002347">
    <property type="entry name" value="SDR_fam"/>
</dbReference>
<dbReference type="InterPro" id="IPR036291">
    <property type="entry name" value="NAD(P)-bd_dom_sf"/>
</dbReference>
<keyword evidence="2" id="KW-0560">Oxidoreductase</keyword>
<dbReference type="PRINTS" id="PR00080">
    <property type="entry name" value="SDRFAMILY"/>
</dbReference>
<name>A0AAP5BL68_9BURK</name>
<dbReference type="PANTHER" id="PTHR43086">
    <property type="entry name" value="VERY-LONG-CHAIN 3-OXOOACYL-COA REDUCTASE"/>
    <property type="match status" value="1"/>
</dbReference>
<dbReference type="Gene3D" id="3.40.50.720">
    <property type="entry name" value="NAD(P)-binding Rossmann-like Domain"/>
    <property type="match status" value="1"/>
</dbReference>
<gene>
    <name evidence="5" type="ORF">NIE36_40225</name>
    <name evidence="4" type="ORF">OSB80_40320</name>
</gene>
<dbReference type="SUPFAM" id="SSF51735">
    <property type="entry name" value="NAD(P)-binding Rossmann-fold domains"/>
    <property type="match status" value="1"/>
</dbReference>
<evidence type="ECO:0000256" key="1">
    <source>
        <dbReference type="ARBA" id="ARBA00006484"/>
    </source>
</evidence>
<evidence type="ECO:0000256" key="2">
    <source>
        <dbReference type="ARBA" id="ARBA00023002"/>
    </source>
</evidence>
<comment type="caution">
    <text evidence="5">The sequence shown here is derived from an EMBL/GenBank/DDBJ whole genome shotgun (WGS) entry which is preliminary data.</text>
</comment>
<evidence type="ECO:0000313" key="4">
    <source>
        <dbReference type="EMBL" id="MCX4151540.1"/>
    </source>
</evidence>
<evidence type="ECO:0000313" key="6">
    <source>
        <dbReference type="Proteomes" id="UP001209412"/>
    </source>
</evidence>
<dbReference type="EMBL" id="JAPKHW010000057">
    <property type="protein sequence ID" value="MCX4151540.1"/>
    <property type="molecule type" value="Genomic_DNA"/>
</dbReference>
<dbReference type="AlphaFoldDB" id="A0AAP5BL68"/>
<dbReference type="Proteomes" id="UP001209412">
    <property type="component" value="Unassembled WGS sequence"/>
</dbReference>
<accession>A0AAP5BL68</accession>
<organism evidence="5 7">
    <name type="scientific">Paraburkholderia madseniana</name>
    <dbReference type="NCBI Taxonomy" id="2599607"/>
    <lineage>
        <taxon>Bacteria</taxon>
        <taxon>Pseudomonadati</taxon>
        <taxon>Pseudomonadota</taxon>
        <taxon>Betaproteobacteria</taxon>
        <taxon>Burkholderiales</taxon>
        <taxon>Burkholderiaceae</taxon>
        <taxon>Paraburkholderia</taxon>
    </lineage>
</organism>
<evidence type="ECO:0000313" key="5">
    <source>
        <dbReference type="EMBL" id="MDQ6413353.1"/>
    </source>
</evidence>
<sequence>MLEVRPLAVVTAYSQLPGSGPSLTGGAAAGTGALYADRLAKRGYDLLLVSRDARRLDSLSDRLRRETGAEITAISADLSVPEDVARVESILGDRGDISLLVNSAAAAAPGGFAAAAPETLDRLIQVNISTLVRLTAAALPGILSAHGSIVNLTAESAFAPQLPAGLYSALKAFVLTFSQSLAEELANSAVFVQTVILPITQREIWELSGRPEDEPDRHAFDVGALVDSALEGFDRQERMTFPGRDVGGRWQEFTQASQALAAGLPEARKR</sequence>
<dbReference type="GO" id="GO:0016491">
    <property type="term" value="F:oxidoreductase activity"/>
    <property type="evidence" value="ECO:0007669"/>
    <property type="project" value="UniProtKB-KW"/>
</dbReference>
<protein>
    <submittedName>
        <fullName evidence="5">SDR family NAD(P)-dependent oxidoreductase</fullName>
    </submittedName>
</protein>
<evidence type="ECO:0000313" key="7">
    <source>
        <dbReference type="Proteomes" id="UP001242288"/>
    </source>
</evidence>
<dbReference type="Proteomes" id="UP001242288">
    <property type="component" value="Unassembled WGS sequence"/>
</dbReference>
<dbReference type="Pfam" id="PF00106">
    <property type="entry name" value="adh_short"/>
    <property type="match status" value="1"/>
</dbReference>
<proteinExistence type="inferred from homology"/>
<dbReference type="PANTHER" id="PTHR43086:SF3">
    <property type="entry name" value="NADP-DEPENDENT 3-HYDROXY ACID DEHYDROGENASE YDFG"/>
    <property type="match status" value="1"/>
</dbReference>
<keyword evidence="6" id="KW-1185">Reference proteome</keyword>
<evidence type="ECO:0000256" key="3">
    <source>
        <dbReference type="RuleBase" id="RU000363"/>
    </source>
</evidence>
<dbReference type="EMBL" id="JAMXWF010000057">
    <property type="protein sequence ID" value="MDQ6413353.1"/>
    <property type="molecule type" value="Genomic_DNA"/>
</dbReference>
<reference evidence="5" key="1">
    <citation type="submission" date="2022-06" db="EMBL/GenBank/DDBJ databases">
        <title>PHB producers.</title>
        <authorList>
            <person name="Besaury L."/>
        </authorList>
    </citation>
    <scope>NUCLEOTIDE SEQUENCE</scope>
    <source>
        <strain evidence="5 6">SEWS6</strain>
    </source>
</reference>
<dbReference type="RefSeq" id="WP_266261762.1">
    <property type="nucleotide sequence ID" value="NZ_JAMXWF010000057.1"/>
</dbReference>